<comment type="caution">
    <text evidence="13">The sequence shown here is derived from an EMBL/GenBank/DDBJ whole genome shotgun (WGS) entry which is preliminary data.</text>
</comment>
<dbReference type="SMART" id="SM00409">
    <property type="entry name" value="IG"/>
    <property type="match status" value="1"/>
</dbReference>
<dbReference type="InterPro" id="IPR013783">
    <property type="entry name" value="Ig-like_fold"/>
</dbReference>
<evidence type="ECO:0000313" key="14">
    <source>
        <dbReference type="Proteomes" id="UP000826234"/>
    </source>
</evidence>
<keyword evidence="3 11" id="KW-0812">Transmembrane</keyword>
<dbReference type="Proteomes" id="UP000826234">
    <property type="component" value="Unassembled WGS sequence"/>
</dbReference>
<evidence type="ECO:0000256" key="6">
    <source>
        <dbReference type="ARBA" id="ARBA00023136"/>
    </source>
</evidence>
<evidence type="ECO:0000256" key="10">
    <source>
        <dbReference type="ARBA" id="ARBA00023319"/>
    </source>
</evidence>
<evidence type="ECO:0000256" key="11">
    <source>
        <dbReference type="SAM" id="Phobius"/>
    </source>
</evidence>
<evidence type="ECO:0000256" key="4">
    <source>
        <dbReference type="ARBA" id="ARBA00022729"/>
    </source>
</evidence>
<organism evidence="13 14">
    <name type="scientific">Phrynosoma platyrhinos</name>
    <name type="common">Desert horned lizard</name>
    <dbReference type="NCBI Taxonomy" id="52577"/>
    <lineage>
        <taxon>Eukaryota</taxon>
        <taxon>Metazoa</taxon>
        <taxon>Chordata</taxon>
        <taxon>Craniata</taxon>
        <taxon>Vertebrata</taxon>
        <taxon>Euteleostomi</taxon>
        <taxon>Lepidosauria</taxon>
        <taxon>Squamata</taxon>
        <taxon>Bifurcata</taxon>
        <taxon>Unidentata</taxon>
        <taxon>Episquamata</taxon>
        <taxon>Toxicofera</taxon>
        <taxon>Iguania</taxon>
        <taxon>Phrynosomatidae</taxon>
        <taxon>Phrynosomatinae</taxon>
        <taxon>Phrynosoma</taxon>
    </lineage>
</organism>
<evidence type="ECO:0000256" key="5">
    <source>
        <dbReference type="ARBA" id="ARBA00022989"/>
    </source>
</evidence>
<evidence type="ECO:0000256" key="2">
    <source>
        <dbReference type="ARBA" id="ARBA00022475"/>
    </source>
</evidence>
<dbReference type="EMBL" id="JAIPUX010001232">
    <property type="protein sequence ID" value="KAH0624923.1"/>
    <property type="molecule type" value="Genomic_DNA"/>
</dbReference>
<dbReference type="Pfam" id="PF07686">
    <property type="entry name" value="V-set"/>
    <property type="match status" value="1"/>
</dbReference>
<sequence length="245" mass="27326">MAVIAKVGDEIKLPCNSGIRPADISLALHYIYWQIKVKNEDTDRVVISYALGTEEHDSKHPHYRNRTRMNEKNFTLSISPVKVSDEGTYRCVILKDRKIGDGSINLTVVAHFRKPAIYVETPPNTCGPTQLTLSCSFHEGYPAPKMLGSINNETVEWNYTVTFDNQTELYNVTGQMQINVTEDIFVQCSAVYAGFKESVNLTWSIPKECPLPLPPASPPLHGIIIASSVIFIFLVAGLIIVLQQC</sequence>
<dbReference type="InterPro" id="IPR003599">
    <property type="entry name" value="Ig_sub"/>
</dbReference>
<evidence type="ECO:0000256" key="8">
    <source>
        <dbReference type="ARBA" id="ARBA00023170"/>
    </source>
</evidence>
<gene>
    <name evidence="13" type="ORF">JD844_032852</name>
</gene>
<evidence type="ECO:0000256" key="3">
    <source>
        <dbReference type="ARBA" id="ARBA00022692"/>
    </source>
</evidence>
<comment type="subcellular location">
    <subcellularLocation>
        <location evidence="1">Cell membrane</location>
        <topology evidence="1">Single-pass type I membrane protein</topology>
    </subcellularLocation>
</comment>
<feature type="domain" description="Ig-like" evidence="12">
    <location>
        <begin position="1"/>
        <end position="107"/>
    </location>
</feature>
<accession>A0ABQ7T6N4</accession>
<dbReference type="SUPFAM" id="SSF48726">
    <property type="entry name" value="Immunoglobulin"/>
    <property type="match status" value="2"/>
</dbReference>
<dbReference type="InterPro" id="IPR013106">
    <property type="entry name" value="Ig_V-set"/>
</dbReference>
<keyword evidence="9" id="KW-0325">Glycoprotein</keyword>
<feature type="non-terminal residue" evidence="13">
    <location>
        <position position="245"/>
    </location>
</feature>
<feature type="transmembrane region" description="Helical" evidence="11">
    <location>
        <begin position="220"/>
        <end position="242"/>
    </location>
</feature>
<dbReference type="PANTHER" id="PTHR25466:SF4">
    <property type="entry name" value="T-LYMPHOCYTE ACTIVATION ANTIGEN CD80"/>
    <property type="match status" value="1"/>
</dbReference>
<dbReference type="PANTHER" id="PTHR25466">
    <property type="entry name" value="T-LYMPHOCYTE ACTIVATION ANTIGEN"/>
    <property type="match status" value="1"/>
</dbReference>
<dbReference type="InterPro" id="IPR007110">
    <property type="entry name" value="Ig-like_dom"/>
</dbReference>
<protein>
    <recommendedName>
        <fullName evidence="12">Ig-like domain-containing protein</fullName>
    </recommendedName>
</protein>
<evidence type="ECO:0000256" key="9">
    <source>
        <dbReference type="ARBA" id="ARBA00023180"/>
    </source>
</evidence>
<evidence type="ECO:0000259" key="12">
    <source>
        <dbReference type="PROSITE" id="PS50835"/>
    </source>
</evidence>
<keyword evidence="4" id="KW-0732">Signal</keyword>
<dbReference type="InterPro" id="IPR051713">
    <property type="entry name" value="T-cell_Activation_Regulation"/>
</dbReference>
<proteinExistence type="predicted"/>
<keyword evidence="10" id="KW-0393">Immunoglobulin domain</keyword>
<name>A0ABQ7T6N4_PHRPL</name>
<reference evidence="13 14" key="1">
    <citation type="journal article" date="2022" name="Gigascience">
        <title>A chromosome-level genome assembly and annotation of the desert horned lizard, Phrynosoma platyrhinos, provides insight into chromosomal rearrangements among reptiles.</title>
        <authorList>
            <person name="Koochekian N."/>
            <person name="Ascanio A."/>
            <person name="Farleigh K."/>
            <person name="Card D.C."/>
            <person name="Schield D.R."/>
            <person name="Castoe T.A."/>
            <person name="Jezkova T."/>
        </authorList>
    </citation>
    <scope>NUCLEOTIDE SEQUENCE [LARGE SCALE GENOMIC DNA]</scope>
    <source>
        <strain evidence="13">NK-2021</strain>
    </source>
</reference>
<keyword evidence="2" id="KW-1003">Cell membrane</keyword>
<dbReference type="InterPro" id="IPR036179">
    <property type="entry name" value="Ig-like_dom_sf"/>
</dbReference>
<keyword evidence="5 11" id="KW-1133">Transmembrane helix</keyword>
<keyword evidence="8" id="KW-0675">Receptor</keyword>
<evidence type="ECO:0000256" key="1">
    <source>
        <dbReference type="ARBA" id="ARBA00004251"/>
    </source>
</evidence>
<evidence type="ECO:0000313" key="13">
    <source>
        <dbReference type="EMBL" id="KAH0624923.1"/>
    </source>
</evidence>
<keyword evidence="6 11" id="KW-0472">Membrane</keyword>
<keyword evidence="7" id="KW-1015">Disulfide bond</keyword>
<dbReference type="Gene3D" id="2.60.40.10">
    <property type="entry name" value="Immunoglobulins"/>
    <property type="match status" value="2"/>
</dbReference>
<evidence type="ECO:0000256" key="7">
    <source>
        <dbReference type="ARBA" id="ARBA00023157"/>
    </source>
</evidence>
<keyword evidence="14" id="KW-1185">Reference proteome</keyword>
<dbReference type="PROSITE" id="PS50835">
    <property type="entry name" value="IG_LIKE"/>
    <property type="match status" value="1"/>
</dbReference>